<dbReference type="GO" id="GO:0052689">
    <property type="term" value="F:carboxylic ester hydrolase activity"/>
    <property type="evidence" value="ECO:0007669"/>
    <property type="project" value="TreeGrafter"/>
</dbReference>
<dbReference type="SUPFAM" id="SSF53474">
    <property type="entry name" value="alpha/beta-Hydrolases"/>
    <property type="match status" value="1"/>
</dbReference>
<gene>
    <name evidence="4" type="ORF">N7537_003477</name>
</gene>
<feature type="domain" description="Carboxylesterase type B" evidence="3">
    <location>
        <begin position="232"/>
        <end position="349"/>
    </location>
</feature>
<evidence type="ECO:0000313" key="5">
    <source>
        <dbReference type="Proteomes" id="UP001213799"/>
    </source>
</evidence>
<dbReference type="InterPro" id="IPR050654">
    <property type="entry name" value="AChE-related_enzymes"/>
</dbReference>
<dbReference type="GO" id="GO:0072330">
    <property type="term" value="P:monocarboxylic acid biosynthetic process"/>
    <property type="evidence" value="ECO:0007669"/>
    <property type="project" value="UniProtKB-ARBA"/>
</dbReference>
<feature type="domain" description="Carboxylesterase type B" evidence="3">
    <location>
        <begin position="87"/>
        <end position="115"/>
    </location>
</feature>
<proteinExistence type="inferred from homology"/>
<evidence type="ECO:0000256" key="1">
    <source>
        <dbReference type="ARBA" id="ARBA00005964"/>
    </source>
</evidence>
<dbReference type="EMBL" id="JAQJAE010000002">
    <property type="protein sequence ID" value="KAJ5606858.1"/>
    <property type="molecule type" value="Genomic_DNA"/>
</dbReference>
<dbReference type="InterPro" id="IPR029058">
    <property type="entry name" value="AB_hydrolase_fold"/>
</dbReference>
<dbReference type="AlphaFoldDB" id="A0AAD6E9E5"/>
<dbReference type="Gene3D" id="3.40.50.1820">
    <property type="entry name" value="alpha/beta hydrolase"/>
    <property type="match status" value="2"/>
</dbReference>
<dbReference type="GeneID" id="81584777"/>
<organism evidence="4 5">
    <name type="scientific">Penicillium hordei</name>
    <dbReference type="NCBI Taxonomy" id="40994"/>
    <lineage>
        <taxon>Eukaryota</taxon>
        <taxon>Fungi</taxon>
        <taxon>Dikarya</taxon>
        <taxon>Ascomycota</taxon>
        <taxon>Pezizomycotina</taxon>
        <taxon>Eurotiomycetes</taxon>
        <taxon>Eurotiomycetidae</taxon>
        <taxon>Eurotiales</taxon>
        <taxon>Aspergillaceae</taxon>
        <taxon>Penicillium</taxon>
    </lineage>
</organism>
<reference evidence="4" key="1">
    <citation type="journal article" date="2023" name="IMA Fungus">
        <title>Comparative genomic study of the Penicillium genus elucidates a diverse pangenome and 15 lateral gene transfer events.</title>
        <authorList>
            <person name="Petersen C."/>
            <person name="Sorensen T."/>
            <person name="Nielsen M.R."/>
            <person name="Sondergaard T.E."/>
            <person name="Sorensen J.L."/>
            <person name="Fitzpatrick D.A."/>
            <person name="Frisvad J.C."/>
            <person name="Nielsen K.L."/>
        </authorList>
    </citation>
    <scope>NUCLEOTIDE SEQUENCE</scope>
    <source>
        <strain evidence="4">IBT 12815</strain>
    </source>
</reference>
<dbReference type="RefSeq" id="XP_056754283.1">
    <property type="nucleotide sequence ID" value="XM_056894535.1"/>
</dbReference>
<sequence length="386" mass="41613">MKFSKDFTRRAGIFALFAVADAALYDQTIKILQGNLQGAAAFNSSSVPSTISNWKDISSYAAGGESSQSTYDGAGMAGKDIVFLENETGTTGNYGLLDQIAALKWVHENIAAFGGLIKGVIAESGIKDPNMVGYGSDYRSMAWALNFSNTFYESLNTFNLAELRAVDLSTVLTGTGTTDFTGFDPVLNNHSIPHKYIVSLEEGAANKVPILLGNNKDENGIDLITSYNVTEYEEAITSSYGDYAAELLALHPANTTAAATNAYNAILRAGYYTSTYYDPSSSGAAHGSEVVYALGNLCAQTSSYSETDYEVSEKVSSYWANFVKAQNSNKGGSSTNGTLPYWGANVPSQNRQFDLGTYWKKIPITSSIKEKEVLLKYFNSATPIPY</sequence>
<dbReference type="PANTHER" id="PTHR43918:SF4">
    <property type="entry name" value="CARBOXYLIC ESTER HYDROLASE"/>
    <property type="match status" value="1"/>
</dbReference>
<dbReference type="Pfam" id="PF00135">
    <property type="entry name" value="COesterase"/>
    <property type="match status" value="2"/>
</dbReference>
<accession>A0AAD6E9E5</accession>
<protein>
    <recommendedName>
        <fullName evidence="3">Carboxylesterase type B domain-containing protein</fullName>
    </recommendedName>
</protein>
<evidence type="ECO:0000259" key="3">
    <source>
        <dbReference type="Pfam" id="PF00135"/>
    </source>
</evidence>
<dbReference type="PANTHER" id="PTHR43918">
    <property type="entry name" value="ACETYLCHOLINESTERASE"/>
    <property type="match status" value="1"/>
</dbReference>
<dbReference type="Proteomes" id="UP001213799">
    <property type="component" value="Unassembled WGS sequence"/>
</dbReference>
<keyword evidence="2" id="KW-0378">Hydrolase</keyword>
<evidence type="ECO:0000313" key="4">
    <source>
        <dbReference type="EMBL" id="KAJ5606858.1"/>
    </source>
</evidence>
<evidence type="ECO:0000256" key="2">
    <source>
        <dbReference type="ARBA" id="ARBA00022801"/>
    </source>
</evidence>
<comment type="caution">
    <text evidence="4">The sequence shown here is derived from an EMBL/GenBank/DDBJ whole genome shotgun (WGS) entry which is preliminary data.</text>
</comment>
<dbReference type="GO" id="GO:0017000">
    <property type="term" value="P:antibiotic biosynthetic process"/>
    <property type="evidence" value="ECO:0007669"/>
    <property type="project" value="UniProtKB-ARBA"/>
</dbReference>
<dbReference type="InterPro" id="IPR002018">
    <property type="entry name" value="CarbesteraseB"/>
</dbReference>
<comment type="similarity">
    <text evidence="1">Belongs to the type-B carboxylesterase/lipase family.</text>
</comment>
<reference evidence="4" key="2">
    <citation type="submission" date="2023-01" db="EMBL/GenBank/DDBJ databases">
        <authorList>
            <person name="Petersen C."/>
        </authorList>
    </citation>
    <scope>NUCLEOTIDE SEQUENCE</scope>
    <source>
        <strain evidence="4">IBT 12815</strain>
    </source>
</reference>
<keyword evidence="5" id="KW-1185">Reference proteome</keyword>
<name>A0AAD6E9E5_9EURO</name>